<dbReference type="InterPro" id="IPR001173">
    <property type="entry name" value="Glyco_trans_2-like"/>
</dbReference>
<reference evidence="4 5" key="1">
    <citation type="submission" date="2024-04" db="EMBL/GenBank/DDBJ databases">
        <title>Human intestinal bacterial collection.</title>
        <authorList>
            <person name="Pauvert C."/>
            <person name="Hitch T.C.A."/>
            <person name="Clavel T."/>
        </authorList>
    </citation>
    <scope>NUCLEOTIDE SEQUENCE [LARGE SCALE GENOMIC DNA]</scope>
    <source>
        <strain evidence="4 5">CLA-AA-H249</strain>
    </source>
</reference>
<dbReference type="PANTHER" id="PTHR22916:SF51">
    <property type="entry name" value="GLYCOSYLTRANSFERASE EPSH-RELATED"/>
    <property type="match status" value="1"/>
</dbReference>
<organism evidence="4 5">
    <name type="scientific">Anaerostipes amylophilus</name>
    <dbReference type="NCBI Taxonomy" id="2981779"/>
    <lineage>
        <taxon>Bacteria</taxon>
        <taxon>Bacillati</taxon>
        <taxon>Bacillota</taxon>
        <taxon>Clostridia</taxon>
        <taxon>Lachnospirales</taxon>
        <taxon>Lachnospiraceae</taxon>
        <taxon>Anaerostipes</taxon>
    </lineage>
</organism>
<dbReference type="SUPFAM" id="SSF53448">
    <property type="entry name" value="Nucleotide-diphospho-sugar transferases"/>
    <property type="match status" value="1"/>
</dbReference>
<sequence>MKQLITIIVPIYKAEKYLDKCIESLVNQTYTNIEIILVNDGSPDNCFSICEKWKRIDDRIVVLNKENGGQSDARNAGMKIAKGKYFIFVDSDDYVSKDYVGDLFDILKANKADIAVGKMEKFLEGSSLESRQNDREYILTFNSTEAIQDFLYEKHFVTSVTAKIYKRELFDGIEFPKGKKYEDLYVLYKIVSKCNTVVYGNKPVYYYMIRRDSTIGTLDPVKNKDFLLAAKEVHTYVLNYCYTIRKAADFKLFQAAIEMFVHLPKKTNNYEQKSYKEELWEYIIKYRLQIVQDKNCRFKYRILALVSFLGQTILSRFFQFASRR</sequence>
<dbReference type="Gene3D" id="3.90.550.10">
    <property type="entry name" value="Spore Coat Polysaccharide Biosynthesis Protein SpsA, Chain A"/>
    <property type="match status" value="1"/>
</dbReference>
<feature type="domain" description="Glycosyltransferase 2-like" evidence="3">
    <location>
        <begin position="6"/>
        <end position="171"/>
    </location>
</feature>
<keyword evidence="2 4" id="KW-0808">Transferase</keyword>
<name>A0ABV1IXP2_9FIRM</name>
<dbReference type="GO" id="GO:0016757">
    <property type="term" value="F:glycosyltransferase activity"/>
    <property type="evidence" value="ECO:0007669"/>
    <property type="project" value="UniProtKB-KW"/>
</dbReference>
<dbReference type="Proteomes" id="UP001482154">
    <property type="component" value="Unassembled WGS sequence"/>
</dbReference>
<dbReference type="Pfam" id="PF00535">
    <property type="entry name" value="Glycos_transf_2"/>
    <property type="match status" value="1"/>
</dbReference>
<dbReference type="EC" id="2.4.-.-" evidence="4"/>
<evidence type="ECO:0000259" key="3">
    <source>
        <dbReference type="Pfam" id="PF00535"/>
    </source>
</evidence>
<proteinExistence type="predicted"/>
<keyword evidence="1 4" id="KW-0328">Glycosyltransferase</keyword>
<dbReference type="CDD" id="cd00761">
    <property type="entry name" value="Glyco_tranf_GTA_type"/>
    <property type="match status" value="1"/>
</dbReference>
<evidence type="ECO:0000256" key="1">
    <source>
        <dbReference type="ARBA" id="ARBA00022676"/>
    </source>
</evidence>
<dbReference type="RefSeq" id="WP_055196609.1">
    <property type="nucleotide sequence ID" value="NZ_JAOQJG010000002.1"/>
</dbReference>
<accession>A0ABV1IXP2</accession>
<gene>
    <name evidence="4" type="ORF">AAAU51_12670</name>
</gene>
<protein>
    <submittedName>
        <fullName evidence="4">Glycosyltransferase family 2 protein</fullName>
        <ecNumber evidence="4">2.4.-.-</ecNumber>
    </submittedName>
</protein>
<dbReference type="EMBL" id="JBBNIN010000027">
    <property type="protein sequence ID" value="MEQ2712006.1"/>
    <property type="molecule type" value="Genomic_DNA"/>
</dbReference>
<dbReference type="PANTHER" id="PTHR22916">
    <property type="entry name" value="GLYCOSYLTRANSFERASE"/>
    <property type="match status" value="1"/>
</dbReference>
<dbReference type="InterPro" id="IPR029044">
    <property type="entry name" value="Nucleotide-diphossugar_trans"/>
</dbReference>
<comment type="caution">
    <text evidence="4">The sequence shown here is derived from an EMBL/GenBank/DDBJ whole genome shotgun (WGS) entry which is preliminary data.</text>
</comment>
<evidence type="ECO:0000256" key="2">
    <source>
        <dbReference type="ARBA" id="ARBA00022679"/>
    </source>
</evidence>
<evidence type="ECO:0000313" key="4">
    <source>
        <dbReference type="EMBL" id="MEQ2712006.1"/>
    </source>
</evidence>
<keyword evidence="5" id="KW-1185">Reference proteome</keyword>
<evidence type="ECO:0000313" key="5">
    <source>
        <dbReference type="Proteomes" id="UP001482154"/>
    </source>
</evidence>